<dbReference type="InterPro" id="IPR006439">
    <property type="entry name" value="HAD-SF_hydro_IA"/>
</dbReference>
<dbReference type="AlphaFoldDB" id="A0A8J3Z5P8"/>
<dbReference type="InterPro" id="IPR036412">
    <property type="entry name" value="HAD-like_sf"/>
</dbReference>
<keyword evidence="2" id="KW-1185">Reference proteome</keyword>
<organism evidence="1 2">
    <name type="scientific">Virgisporangium aurantiacum</name>
    <dbReference type="NCBI Taxonomy" id="175570"/>
    <lineage>
        <taxon>Bacteria</taxon>
        <taxon>Bacillati</taxon>
        <taxon>Actinomycetota</taxon>
        <taxon>Actinomycetes</taxon>
        <taxon>Micromonosporales</taxon>
        <taxon>Micromonosporaceae</taxon>
        <taxon>Virgisporangium</taxon>
    </lineage>
</organism>
<dbReference type="NCBIfam" id="TIGR01509">
    <property type="entry name" value="HAD-SF-IA-v3"/>
    <property type="match status" value="1"/>
</dbReference>
<dbReference type="NCBIfam" id="TIGR01549">
    <property type="entry name" value="HAD-SF-IA-v1"/>
    <property type="match status" value="1"/>
</dbReference>
<dbReference type="RefSeq" id="WP_239151629.1">
    <property type="nucleotide sequence ID" value="NZ_BOPG01000022.1"/>
</dbReference>
<gene>
    <name evidence="1" type="ORF">Vau01_032860</name>
</gene>
<evidence type="ECO:0000313" key="2">
    <source>
        <dbReference type="Proteomes" id="UP000612585"/>
    </source>
</evidence>
<proteinExistence type="predicted"/>
<dbReference type="InterPro" id="IPR023214">
    <property type="entry name" value="HAD_sf"/>
</dbReference>
<dbReference type="GO" id="GO:0006281">
    <property type="term" value="P:DNA repair"/>
    <property type="evidence" value="ECO:0007669"/>
    <property type="project" value="TreeGrafter"/>
</dbReference>
<dbReference type="PRINTS" id="PR00413">
    <property type="entry name" value="HADHALOGNASE"/>
</dbReference>
<dbReference type="SUPFAM" id="SSF56784">
    <property type="entry name" value="HAD-like"/>
    <property type="match status" value="1"/>
</dbReference>
<evidence type="ECO:0008006" key="3">
    <source>
        <dbReference type="Google" id="ProtNLM"/>
    </source>
</evidence>
<dbReference type="SFLD" id="SFLDG01129">
    <property type="entry name" value="C1.5:_HAD__Beta-PGM__Phosphata"/>
    <property type="match status" value="1"/>
</dbReference>
<evidence type="ECO:0000313" key="1">
    <source>
        <dbReference type="EMBL" id="GIJ55770.1"/>
    </source>
</evidence>
<dbReference type="GO" id="GO:0005829">
    <property type="term" value="C:cytosol"/>
    <property type="evidence" value="ECO:0007669"/>
    <property type="project" value="TreeGrafter"/>
</dbReference>
<dbReference type="Pfam" id="PF00702">
    <property type="entry name" value="Hydrolase"/>
    <property type="match status" value="1"/>
</dbReference>
<accession>A0A8J3Z5P8</accession>
<comment type="caution">
    <text evidence="1">The sequence shown here is derived from an EMBL/GenBank/DDBJ whole genome shotgun (WGS) entry which is preliminary data.</text>
</comment>
<protein>
    <recommendedName>
        <fullName evidence="3">Hydrolase of the HAD superfamily</fullName>
    </recommendedName>
</protein>
<dbReference type="PANTHER" id="PTHR43434:SF1">
    <property type="entry name" value="PHOSPHOGLYCOLATE PHOSPHATASE"/>
    <property type="match status" value="1"/>
</dbReference>
<dbReference type="SFLD" id="SFLDS00003">
    <property type="entry name" value="Haloacid_Dehalogenase"/>
    <property type="match status" value="1"/>
</dbReference>
<sequence>MASVGRPVIFDLYNTLIDGADGRRDRVVGEMATILGIAPADLVAAYRESWDDRLVRWSVEETVQIIAGRLGVTPTDEQVSRAAALRRGLADRLLGLVPASILAALDGLRARGHRLALVSNATSETAESWPHSPLAGRFDIAIFSSAVGLAKPDPAIYELAAGRLGVAPAECVFVGDGSDDELAGAAAAGMTVFRTVEFRDTLPTWPGPVIDSLAELPELLGEPSPAPTP</sequence>
<reference evidence="1" key="1">
    <citation type="submission" date="2021-01" db="EMBL/GenBank/DDBJ databases">
        <title>Whole genome shotgun sequence of Virgisporangium aurantiacum NBRC 16421.</title>
        <authorList>
            <person name="Komaki H."/>
            <person name="Tamura T."/>
        </authorList>
    </citation>
    <scope>NUCLEOTIDE SEQUENCE</scope>
    <source>
        <strain evidence="1">NBRC 16421</strain>
    </source>
</reference>
<dbReference type="Gene3D" id="3.40.50.1000">
    <property type="entry name" value="HAD superfamily/HAD-like"/>
    <property type="match status" value="1"/>
</dbReference>
<dbReference type="EMBL" id="BOPG01000022">
    <property type="protein sequence ID" value="GIJ55770.1"/>
    <property type="molecule type" value="Genomic_DNA"/>
</dbReference>
<name>A0A8J3Z5P8_9ACTN</name>
<dbReference type="GO" id="GO:0008967">
    <property type="term" value="F:phosphoglycolate phosphatase activity"/>
    <property type="evidence" value="ECO:0007669"/>
    <property type="project" value="TreeGrafter"/>
</dbReference>
<dbReference type="InterPro" id="IPR050155">
    <property type="entry name" value="HAD-like_hydrolase_sf"/>
</dbReference>
<dbReference type="PANTHER" id="PTHR43434">
    <property type="entry name" value="PHOSPHOGLYCOLATE PHOSPHATASE"/>
    <property type="match status" value="1"/>
</dbReference>
<dbReference type="Proteomes" id="UP000612585">
    <property type="component" value="Unassembled WGS sequence"/>
</dbReference>